<organism evidence="1 2">
    <name type="scientific">Leuconostoc citreum</name>
    <dbReference type="NCBI Taxonomy" id="33964"/>
    <lineage>
        <taxon>Bacteria</taxon>
        <taxon>Bacillati</taxon>
        <taxon>Bacillota</taxon>
        <taxon>Bacilli</taxon>
        <taxon>Lactobacillales</taxon>
        <taxon>Lactobacillaceae</taxon>
        <taxon>Leuconostoc</taxon>
    </lineage>
</organism>
<sequence length="124" mass="14369">MILPIYEVSDLIESLSFANAVFTNEIDEEYLKNTADTVVLITESINDLDKRANNRFRNLSYGVEVQIFYGTNFDKPILDVEIAVARKLESDDWHLSQSKSHINDPKTNQVTKVFYFTKNFLLEE</sequence>
<evidence type="ECO:0000313" key="1">
    <source>
        <dbReference type="EMBL" id="GDZ83043.1"/>
    </source>
</evidence>
<evidence type="ECO:0000313" key="2">
    <source>
        <dbReference type="Proteomes" id="UP000323274"/>
    </source>
</evidence>
<dbReference type="EMBL" id="BJJW01000002">
    <property type="protein sequence ID" value="GDZ83043.1"/>
    <property type="molecule type" value="Genomic_DNA"/>
</dbReference>
<comment type="caution">
    <text evidence="1">The sequence shown here is derived from an EMBL/GenBank/DDBJ whole genome shotgun (WGS) entry which is preliminary data.</text>
</comment>
<name>A0A5A5TZN0_LEUCI</name>
<dbReference type="Pfam" id="PF05657">
    <property type="entry name" value="DUF806"/>
    <property type="match status" value="1"/>
</dbReference>
<dbReference type="RefSeq" id="WP_149333626.1">
    <property type="nucleotide sequence ID" value="NZ_BJJW01000002.1"/>
</dbReference>
<dbReference type="InterPro" id="IPR008524">
    <property type="entry name" value="DUF806"/>
</dbReference>
<proteinExistence type="predicted"/>
<dbReference type="Proteomes" id="UP000323274">
    <property type="component" value="Unassembled WGS sequence"/>
</dbReference>
<protein>
    <submittedName>
        <fullName evidence="1">Tail protein</fullName>
    </submittedName>
</protein>
<accession>A0A5A5TZN0</accession>
<gene>
    <name evidence="1" type="ORF">LCIT_02850</name>
</gene>
<reference evidence="1 2" key="1">
    <citation type="submission" date="2019-04" db="EMBL/GenBank/DDBJ databases">
        <title>A pseudo-fructophilic Leuconostoc citreum strain F192-5 isolated from peel of satsuma mandarin: the first report for isolation and characterization of strain-dependent fructophilic-like characteristics.</title>
        <authorList>
            <person name="Maeno S."/>
            <person name="Tanizawa Y."/>
            <person name="Kajikawa A."/>
            <person name="Kanesaki Y."/>
            <person name="Kubota E."/>
            <person name="Arita M."/>
            <person name="Leon D."/>
            <person name="Endo A."/>
        </authorList>
    </citation>
    <scope>NUCLEOTIDE SEQUENCE [LARGE SCALE GENOMIC DNA]</scope>
    <source>
        <strain evidence="1 2">F192-5</strain>
    </source>
</reference>
<dbReference type="AlphaFoldDB" id="A0A5A5TZN0"/>